<proteinExistence type="predicted"/>
<name>A0A8H7Q9B4_9FUNG</name>
<dbReference type="Pfam" id="PF00172">
    <property type="entry name" value="Zn_clus"/>
    <property type="match status" value="1"/>
</dbReference>
<dbReference type="GO" id="GO:0003677">
    <property type="term" value="F:DNA binding"/>
    <property type="evidence" value="ECO:0007669"/>
    <property type="project" value="UniProtKB-KW"/>
</dbReference>
<keyword evidence="2" id="KW-0479">Metal-binding</keyword>
<dbReference type="GO" id="GO:0000981">
    <property type="term" value="F:DNA-binding transcription factor activity, RNA polymerase II-specific"/>
    <property type="evidence" value="ECO:0007669"/>
    <property type="project" value="InterPro"/>
</dbReference>
<dbReference type="SMART" id="SM00066">
    <property type="entry name" value="GAL4"/>
    <property type="match status" value="1"/>
</dbReference>
<dbReference type="CDD" id="cd00067">
    <property type="entry name" value="GAL4"/>
    <property type="match status" value="1"/>
</dbReference>
<feature type="compositionally biased region" description="Polar residues" evidence="5">
    <location>
        <begin position="8"/>
        <end position="17"/>
    </location>
</feature>
<dbReference type="AlphaFoldDB" id="A0A8H7Q9B4"/>
<dbReference type="Pfam" id="PF04082">
    <property type="entry name" value="Fungal_trans"/>
    <property type="match status" value="1"/>
</dbReference>
<dbReference type="InterPro" id="IPR001138">
    <property type="entry name" value="Zn2Cys6_DnaBD"/>
</dbReference>
<dbReference type="GO" id="GO:0005634">
    <property type="term" value="C:nucleus"/>
    <property type="evidence" value="ECO:0007669"/>
    <property type="project" value="UniProtKB-SubCell"/>
</dbReference>
<keyword evidence="3" id="KW-0238">DNA-binding</keyword>
<feature type="compositionally biased region" description="Polar residues" evidence="5">
    <location>
        <begin position="24"/>
        <end position="62"/>
    </location>
</feature>
<dbReference type="OrthoDB" id="2399539at2759"/>
<dbReference type="SMART" id="SM00906">
    <property type="entry name" value="Fungal_trans"/>
    <property type="match status" value="1"/>
</dbReference>
<gene>
    <name evidence="7" type="ORF">INT44_001140</name>
</gene>
<dbReference type="EMBL" id="JAEPRA010000002">
    <property type="protein sequence ID" value="KAG2188387.1"/>
    <property type="molecule type" value="Genomic_DNA"/>
</dbReference>
<dbReference type="InterPro" id="IPR050987">
    <property type="entry name" value="AtrR-like"/>
</dbReference>
<sequence length="792" mass="91725">MSSDHRNKTLSPRSHTSLPPAIKTSKQSQFTLTINTSPSDKSNGGQSASTQFHSITPQSFQQALGLGDPSNLAFHTRPRQRRPGFSCDTCRKRRVRCDRSHPVCNRCRGKRTCTYPSTNRTRKKSSQPSSSEDSPTHENRIVYTNSPRRPVKPSTRAVHRRSASPTPLSPSVLAYPSPNTPESTTLTPKSSMSPNVPSAFFKRQRRISFSSEEDMKTLITNTETQIQLYQDSHEDLLVQLLQATGWEIYPIGNGVVRFETNIGNTEQLRTLLTRTLDILHDKGNGMSMPVSDPFGLHSSATRRTQLQRRLPQGIYHLSLFERLSMITRPGAWHPDMSSTPPLQQLSTDKHIMVITPKHIPHYIKHWCGCGLPFPLILSPIKDFNNASQSRIKRDRLISILSYMIPHFCFWHSWSPLGQSVHYHRECGKTYQKNAEILFDDPGDINQLFHLLMSVSRDYDRGNMQSAYLTMGVSISLCFNLNLHKRHGYDRYTDPHEKEFAKRIFWSLWWFDTTVPQLYSSPAVIDPEDVTAEYPDILADYDHDERLQVKYMQLVIQSRRLNRILAKRMKDRSAEFDEEDELDFLFEQDQELRSYYHTHHSTLAIQKLQNTVIMQDMWRRRTLCLSMADYCMNWLSLYQRHLPSATHTEPLSELHNLALRVCSEAADILTALFDAWFSACGLNFDCVFRPCLFHFLGSITIHKYLIVCPWVSHDRVSKSIQSVKLMLRLYMKTPMQNLFPKSHIYIDINAFFKKLNIEDYDDDQLYWIPIYDSLWHNADNDFHILNKPYGVDS</sequence>
<dbReference type="GO" id="GO:0008270">
    <property type="term" value="F:zinc ion binding"/>
    <property type="evidence" value="ECO:0007669"/>
    <property type="project" value="InterPro"/>
</dbReference>
<keyword evidence="4" id="KW-0539">Nucleus</keyword>
<dbReference type="PROSITE" id="PS50048">
    <property type="entry name" value="ZN2_CY6_FUNGAL_2"/>
    <property type="match status" value="1"/>
</dbReference>
<comment type="caution">
    <text evidence="7">The sequence shown here is derived from an EMBL/GenBank/DDBJ whole genome shotgun (WGS) entry which is preliminary data.</text>
</comment>
<evidence type="ECO:0000256" key="3">
    <source>
        <dbReference type="ARBA" id="ARBA00023125"/>
    </source>
</evidence>
<evidence type="ECO:0000256" key="5">
    <source>
        <dbReference type="SAM" id="MobiDB-lite"/>
    </source>
</evidence>
<dbReference type="PANTHER" id="PTHR46910:SF3">
    <property type="entry name" value="HALOTOLERANCE PROTEIN 9-RELATED"/>
    <property type="match status" value="1"/>
</dbReference>
<dbReference type="SUPFAM" id="SSF57701">
    <property type="entry name" value="Zn2/Cys6 DNA-binding domain"/>
    <property type="match status" value="1"/>
</dbReference>
<dbReference type="PANTHER" id="PTHR46910">
    <property type="entry name" value="TRANSCRIPTION FACTOR PDR1"/>
    <property type="match status" value="1"/>
</dbReference>
<dbReference type="GO" id="GO:0006351">
    <property type="term" value="P:DNA-templated transcription"/>
    <property type="evidence" value="ECO:0007669"/>
    <property type="project" value="InterPro"/>
</dbReference>
<comment type="subcellular location">
    <subcellularLocation>
        <location evidence="1">Nucleus</location>
    </subcellularLocation>
</comment>
<evidence type="ECO:0000259" key="6">
    <source>
        <dbReference type="PROSITE" id="PS50048"/>
    </source>
</evidence>
<feature type="region of interest" description="Disordered" evidence="5">
    <location>
        <begin position="1"/>
        <end position="86"/>
    </location>
</feature>
<evidence type="ECO:0000256" key="4">
    <source>
        <dbReference type="ARBA" id="ARBA00023242"/>
    </source>
</evidence>
<dbReference type="InterPro" id="IPR007219">
    <property type="entry name" value="XnlR_reg_dom"/>
</dbReference>
<dbReference type="Proteomes" id="UP000612746">
    <property type="component" value="Unassembled WGS sequence"/>
</dbReference>
<protein>
    <recommendedName>
        <fullName evidence="6">Zn(2)-C6 fungal-type domain-containing protein</fullName>
    </recommendedName>
</protein>
<evidence type="ECO:0000256" key="2">
    <source>
        <dbReference type="ARBA" id="ARBA00022723"/>
    </source>
</evidence>
<dbReference type="InterPro" id="IPR036864">
    <property type="entry name" value="Zn2-C6_fun-type_DNA-bd_sf"/>
</dbReference>
<feature type="region of interest" description="Disordered" evidence="5">
    <location>
        <begin position="108"/>
        <end position="196"/>
    </location>
</feature>
<reference evidence="7" key="1">
    <citation type="submission" date="2020-12" db="EMBL/GenBank/DDBJ databases">
        <title>Metabolic potential, ecology and presence of endohyphal bacteria is reflected in genomic diversity of Mucoromycotina.</title>
        <authorList>
            <person name="Muszewska A."/>
            <person name="Okrasinska A."/>
            <person name="Steczkiewicz K."/>
            <person name="Drgas O."/>
            <person name="Orlowska M."/>
            <person name="Perlinska-Lenart U."/>
            <person name="Aleksandrzak-Piekarczyk T."/>
            <person name="Szatraj K."/>
            <person name="Zielenkiewicz U."/>
            <person name="Pilsyk S."/>
            <person name="Malc E."/>
            <person name="Mieczkowski P."/>
            <person name="Kruszewska J.S."/>
            <person name="Biernat P."/>
            <person name="Pawlowska J."/>
        </authorList>
    </citation>
    <scope>NUCLEOTIDE SEQUENCE</scope>
    <source>
        <strain evidence="7">WA0000051536</strain>
    </source>
</reference>
<evidence type="ECO:0000313" key="8">
    <source>
        <dbReference type="Proteomes" id="UP000612746"/>
    </source>
</evidence>
<evidence type="ECO:0000313" key="7">
    <source>
        <dbReference type="EMBL" id="KAG2188387.1"/>
    </source>
</evidence>
<accession>A0A8H7Q9B4</accession>
<dbReference type="Gene3D" id="4.10.240.10">
    <property type="entry name" value="Zn(2)-C6 fungal-type DNA-binding domain"/>
    <property type="match status" value="1"/>
</dbReference>
<keyword evidence="8" id="KW-1185">Reference proteome</keyword>
<feature type="compositionally biased region" description="Polar residues" evidence="5">
    <location>
        <begin position="180"/>
        <end position="196"/>
    </location>
</feature>
<evidence type="ECO:0000256" key="1">
    <source>
        <dbReference type="ARBA" id="ARBA00004123"/>
    </source>
</evidence>
<organism evidence="7 8">
    <name type="scientific">Umbelopsis vinacea</name>
    <dbReference type="NCBI Taxonomy" id="44442"/>
    <lineage>
        <taxon>Eukaryota</taxon>
        <taxon>Fungi</taxon>
        <taxon>Fungi incertae sedis</taxon>
        <taxon>Mucoromycota</taxon>
        <taxon>Mucoromycotina</taxon>
        <taxon>Umbelopsidomycetes</taxon>
        <taxon>Umbelopsidales</taxon>
        <taxon>Umbelopsidaceae</taxon>
        <taxon>Umbelopsis</taxon>
    </lineage>
</organism>
<feature type="domain" description="Zn(2)-C6 fungal-type" evidence="6">
    <location>
        <begin position="86"/>
        <end position="115"/>
    </location>
</feature>
<dbReference type="CDD" id="cd12148">
    <property type="entry name" value="fungal_TF_MHR"/>
    <property type="match status" value="1"/>
</dbReference>